<gene>
    <name evidence="3" type="ORF">G4D29_004612</name>
</gene>
<dbReference type="Pfam" id="PF03432">
    <property type="entry name" value="Relaxase"/>
    <property type="match status" value="1"/>
</dbReference>
<accession>A0A731R6U4</accession>
<feature type="compositionally biased region" description="Basic and acidic residues" evidence="1">
    <location>
        <begin position="155"/>
        <end position="166"/>
    </location>
</feature>
<reference evidence="3" key="1">
    <citation type="journal article" date="2018" name="Genome Biol.">
        <title>SKESA: strategic k-mer extension for scrupulous assemblies.</title>
        <authorList>
            <person name="Souvorov A."/>
            <person name="Agarwala R."/>
            <person name="Lipman D.J."/>
        </authorList>
    </citation>
    <scope>NUCLEOTIDE SEQUENCE</scope>
    <source>
        <strain evidence="3">12-5143</strain>
    </source>
</reference>
<proteinExistence type="predicted"/>
<evidence type="ECO:0000256" key="1">
    <source>
        <dbReference type="SAM" id="MobiDB-lite"/>
    </source>
</evidence>
<evidence type="ECO:0000259" key="2">
    <source>
        <dbReference type="Pfam" id="PF03432"/>
    </source>
</evidence>
<dbReference type="InterPro" id="IPR005094">
    <property type="entry name" value="Endonuclease_MobA/VirD2"/>
</dbReference>
<organism evidence="3">
    <name type="scientific">Salmonella enterica subsp. salamae serovar 42:r:-</name>
    <dbReference type="NCBI Taxonomy" id="2500152"/>
    <lineage>
        <taxon>Bacteria</taxon>
        <taxon>Pseudomonadati</taxon>
        <taxon>Pseudomonadota</taxon>
        <taxon>Gammaproteobacteria</taxon>
        <taxon>Enterobacterales</taxon>
        <taxon>Enterobacteriaceae</taxon>
        <taxon>Salmonella</taxon>
    </lineage>
</organism>
<protein>
    <submittedName>
        <fullName evidence="3">Relaxase/mobilization nuclease domain-containing protein</fullName>
    </submittedName>
</protein>
<comment type="caution">
    <text evidence="3">The sequence shown here is derived from an EMBL/GenBank/DDBJ whole genome shotgun (WGS) entry which is preliminary data.</text>
</comment>
<feature type="region of interest" description="Disordered" evidence="1">
    <location>
        <begin position="155"/>
        <end position="175"/>
    </location>
</feature>
<sequence length="389" mass="44628">MQRIKRHKNFINVVKYVLKPGSHHKSDPVVIGGNMTGDCAKELIAEFDTASKLRKDIAKPAWHNSLRLPYGDKLSNEQWKLIADDYMTQLGFSDTHLRCYVLHDDSVGQHIHIIANRIGSVDGKVHLGRHESLVSGRIIQELEIKYGLTITKGPEPLKPENTENGKNKAIPKKAKKLSRNETMYEKRTGEICNKKQLQVILDENLADTPSVEIFIKRLEEEKVQWKANLSSTGKMNGLSFELNGISFKASQLGKKYSWNNLQKKLNYQPERDNNFFIKNESMSVSEIKIVIEKKVKKKFIPKDVMTLAEKISALEANIRKKRYLPVAEEPEHTPLRQSKTQNWLPFVKYVALLLKTYGSSLLHSHFCFQQILAVIPLRKNLIISKKLKH</sequence>
<dbReference type="EMBL" id="DAARZY010000138">
    <property type="protein sequence ID" value="HAE4643796.1"/>
    <property type="molecule type" value="Genomic_DNA"/>
</dbReference>
<evidence type="ECO:0000313" key="3">
    <source>
        <dbReference type="EMBL" id="HAE4643796.1"/>
    </source>
</evidence>
<reference evidence="3" key="2">
    <citation type="submission" date="2018-07" db="EMBL/GenBank/DDBJ databases">
        <authorList>
            <consortium name="NCBI Pathogen Detection Project"/>
        </authorList>
    </citation>
    <scope>NUCLEOTIDE SEQUENCE</scope>
    <source>
        <strain evidence="3">12-5143</strain>
    </source>
</reference>
<name>A0A731R6U4_SALER</name>
<dbReference type="AlphaFoldDB" id="A0A731R6U4"/>
<feature type="domain" description="MobA/VirD2-like nuclease" evidence="2">
    <location>
        <begin position="16"/>
        <end position="148"/>
    </location>
</feature>